<feature type="region of interest" description="Disordered" evidence="3">
    <location>
        <begin position="30"/>
        <end position="57"/>
    </location>
</feature>
<accession>A0A653D3A2</accession>
<dbReference type="InterPro" id="IPR032675">
    <property type="entry name" value="LRR_dom_sf"/>
</dbReference>
<dbReference type="InterPro" id="IPR025875">
    <property type="entry name" value="Leu-rich_rpt_4"/>
</dbReference>
<dbReference type="SMART" id="SM00365">
    <property type="entry name" value="LRR_SD22"/>
    <property type="match status" value="3"/>
</dbReference>
<feature type="compositionally biased region" description="Polar residues" evidence="3">
    <location>
        <begin position="30"/>
        <end position="39"/>
    </location>
</feature>
<organism evidence="5 6">
    <name type="scientific">Callosobruchus maculatus</name>
    <name type="common">Southern cowpea weevil</name>
    <name type="synonym">Pulse bruchid</name>
    <dbReference type="NCBI Taxonomy" id="64391"/>
    <lineage>
        <taxon>Eukaryota</taxon>
        <taxon>Metazoa</taxon>
        <taxon>Ecdysozoa</taxon>
        <taxon>Arthropoda</taxon>
        <taxon>Hexapoda</taxon>
        <taxon>Insecta</taxon>
        <taxon>Pterygota</taxon>
        <taxon>Neoptera</taxon>
        <taxon>Endopterygota</taxon>
        <taxon>Coleoptera</taxon>
        <taxon>Polyphaga</taxon>
        <taxon>Cucujiformia</taxon>
        <taxon>Chrysomeloidea</taxon>
        <taxon>Chrysomelidae</taxon>
        <taxon>Bruchinae</taxon>
        <taxon>Bruchini</taxon>
        <taxon>Callosobruchus</taxon>
    </lineage>
</organism>
<evidence type="ECO:0000259" key="4">
    <source>
        <dbReference type="PROSITE" id="PS50052"/>
    </source>
</evidence>
<dbReference type="EMBL" id="CAACVG010009960">
    <property type="protein sequence ID" value="VEN54637.1"/>
    <property type="molecule type" value="Genomic_DNA"/>
</dbReference>
<keyword evidence="1" id="KW-0433">Leucine-rich repeat</keyword>
<feature type="region of interest" description="Disordered" evidence="3">
    <location>
        <begin position="718"/>
        <end position="740"/>
    </location>
</feature>
<dbReference type="PROSITE" id="PS50052">
    <property type="entry name" value="GUANYLATE_KINASE_2"/>
    <property type="match status" value="1"/>
</dbReference>
<proteinExistence type="predicted"/>
<dbReference type="AlphaFoldDB" id="A0A653D3A2"/>
<evidence type="ECO:0000256" key="1">
    <source>
        <dbReference type="ARBA" id="ARBA00022614"/>
    </source>
</evidence>
<evidence type="ECO:0000256" key="2">
    <source>
        <dbReference type="ARBA" id="ARBA00022737"/>
    </source>
</evidence>
<dbReference type="PANTHER" id="PTHR15454:SF56">
    <property type="entry name" value="PROTEIN PHOSPHATASE 1 REGULATORY SUBUNIT 7-RELATED"/>
    <property type="match status" value="1"/>
</dbReference>
<dbReference type="Pfam" id="PF12799">
    <property type="entry name" value="LRR_4"/>
    <property type="match status" value="1"/>
</dbReference>
<reference evidence="5 6" key="1">
    <citation type="submission" date="2019-01" db="EMBL/GenBank/DDBJ databases">
        <authorList>
            <person name="Sayadi A."/>
        </authorList>
    </citation>
    <scope>NUCLEOTIDE SEQUENCE [LARGE SCALE GENOMIC DNA]</scope>
</reference>
<feature type="compositionally biased region" description="Basic and acidic residues" evidence="3">
    <location>
        <begin position="727"/>
        <end position="738"/>
    </location>
</feature>
<dbReference type="SUPFAM" id="SSF52058">
    <property type="entry name" value="L domain-like"/>
    <property type="match status" value="1"/>
</dbReference>
<protein>
    <recommendedName>
        <fullName evidence="4">Guanylate kinase-like domain-containing protein</fullName>
    </recommendedName>
</protein>
<name>A0A653D3A2_CALMS</name>
<evidence type="ECO:0000313" key="5">
    <source>
        <dbReference type="EMBL" id="VEN54637.1"/>
    </source>
</evidence>
<dbReference type="InterPro" id="IPR008145">
    <property type="entry name" value="GK/Ca_channel_bsu"/>
</dbReference>
<dbReference type="InterPro" id="IPR027417">
    <property type="entry name" value="P-loop_NTPase"/>
</dbReference>
<gene>
    <name evidence="5" type="ORF">CALMAC_LOCUS14059</name>
</gene>
<dbReference type="PROSITE" id="PS51450">
    <property type="entry name" value="LRR"/>
    <property type="match status" value="3"/>
</dbReference>
<dbReference type="InterPro" id="IPR008144">
    <property type="entry name" value="Guanylate_kin-like_dom"/>
</dbReference>
<evidence type="ECO:0000256" key="3">
    <source>
        <dbReference type="SAM" id="MobiDB-lite"/>
    </source>
</evidence>
<feature type="domain" description="Guanylate kinase-like" evidence="4">
    <location>
        <begin position="420"/>
        <end position="606"/>
    </location>
</feature>
<keyword evidence="6" id="KW-1185">Reference proteome</keyword>
<dbReference type="Gene3D" id="3.40.50.300">
    <property type="entry name" value="P-loop containing nucleotide triphosphate hydrolases"/>
    <property type="match status" value="1"/>
</dbReference>
<keyword evidence="2" id="KW-0677">Repeat</keyword>
<dbReference type="InterPro" id="IPR001611">
    <property type="entry name" value="Leu-rich_rpt"/>
</dbReference>
<feature type="compositionally biased region" description="Acidic residues" evidence="3">
    <location>
        <begin position="40"/>
        <end position="53"/>
    </location>
</feature>
<dbReference type="OrthoDB" id="6334211at2759"/>
<dbReference type="Gene3D" id="3.80.10.10">
    <property type="entry name" value="Ribonuclease Inhibitor"/>
    <property type="match status" value="2"/>
</dbReference>
<dbReference type="GO" id="GO:0005737">
    <property type="term" value="C:cytoplasm"/>
    <property type="evidence" value="ECO:0007669"/>
    <property type="project" value="TreeGrafter"/>
</dbReference>
<dbReference type="PANTHER" id="PTHR15454">
    <property type="entry name" value="NISCHARIN RELATED"/>
    <property type="match status" value="1"/>
</dbReference>
<evidence type="ECO:0000313" key="6">
    <source>
        <dbReference type="Proteomes" id="UP000410492"/>
    </source>
</evidence>
<dbReference type="Proteomes" id="UP000410492">
    <property type="component" value="Unassembled WGS sequence"/>
</dbReference>
<dbReference type="SUPFAM" id="SSF52540">
    <property type="entry name" value="P-loop containing nucleoside triphosphate hydrolases"/>
    <property type="match status" value="1"/>
</dbReference>
<dbReference type="SMART" id="SM00072">
    <property type="entry name" value="GuKc"/>
    <property type="match status" value="1"/>
</dbReference>
<dbReference type="Pfam" id="PF00625">
    <property type="entry name" value="Guanylate_kin"/>
    <property type="match status" value="1"/>
</dbReference>
<sequence length="887" mass="101494">MENVNKVEHESQNSLLNYFAILENASQCSATPLPSQIGETQEEEEDSSSESEEEMFKSRTHTVVLESAGDWGAHRFKDQPFATRKKEVRIRNYGDLRLTKEEQQGVLSQRMIACCVSNLERVPELNCYAYCKLALEGKGLTDITSIKKYHFIQYLNLSFNKLTTLQPLGDLPFLQYLYVNHNELEDLLDFKAPFYLTHVNFSYNQVKKMRDLKDFWSLVHLDLSFNEIEAIEGLESLKFLSYLDLSHNHIKVVENISNLRLQTLIIRANMIEQIEEGEGVGFPTLVYIRTINLTYNKIDSLRYFEACYNLETLIVAANKIASLMNIYYLRKLNSLRSLDIRENPVCCVAHCFSLCYRTLPHLHELNGDEVSLKKRVLSRFTQDIDYTLRARLDRMELLLLEHINPPVIGAHVVPCDFPPPPIIVVAGPLGSRKKDVVFKFVSRNRKAVLGVSHTTRPQNAEEIEGRHYYFVEDSKFDDLLKHGEFITVSDSYGFRYAISFRELRKSTTENKVLIFYSDLSAALMLKLMGLCPRIVLALPVSEEIHLQWIKQTYIYKFINRNLVLIKNCPTCVKEVAHYVSSEDSAVSSSTINSNGTASASGTPALSQDCLRSVSGEMGEGFICMAGHDDCFTMGDRNSSLNKHYFEDVSEKREVVHRTSEVSQCKTCCITYTDASTETAPYCDECIQCDTSNKLAAASARRDTNKSVAFCNSSASLTDHHHHHHHHEQPIEDPEHKSVSDSFLLQDKTSSGSTHLNHPPILSVLSKAQVHVDEDDTEKQETVYMTATETFEMLQQEHLKIFLDDVMENRTQMLELHMENTGLFRDVIFTNDVEDSLRRLKALLKCTVEHHLSSSVPFEIEKDRNFKEVIARKLKRINLMDNKYSCIP</sequence>